<dbReference type="AlphaFoldDB" id="A0A8S9JSC7"/>
<reference evidence="1" key="1">
    <citation type="submission" date="2019-12" db="EMBL/GenBank/DDBJ databases">
        <title>Genome sequencing and annotation of Brassica cretica.</title>
        <authorList>
            <person name="Studholme D.J."/>
            <person name="Sarris P.F."/>
        </authorList>
    </citation>
    <scope>NUCLEOTIDE SEQUENCE</scope>
    <source>
        <strain evidence="1">PFS-102/07</strain>
        <tissue evidence="1">Leaf</tissue>
    </source>
</reference>
<name>A0A8S9JSC7_BRACR</name>
<organism evidence="1">
    <name type="scientific">Brassica cretica</name>
    <name type="common">Mustard</name>
    <dbReference type="NCBI Taxonomy" id="69181"/>
    <lineage>
        <taxon>Eukaryota</taxon>
        <taxon>Viridiplantae</taxon>
        <taxon>Streptophyta</taxon>
        <taxon>Embryophyta</taxon>
        <taxon>Tracheophyta</taxon>
        <taxon>Spermatophyta</taxon>
        <taxon>Magnoliopsida</taxon>
        <taxon>eudicotyledons</taxon>
        <taxon>Gunneridae</taxon>
        <taxon>Pentapetalae</taxon>
        <taxon>rosids</taxon>
        <taxon>malvids</taxon>
        <taxon>Brassicales</taxon>
        <taxon>Brassicaceae</taxon>
        <taxon>Brassiceae</taxon>
        <taxon>Brassica</taxon>
    </lineage>
</organism>
<protein>
    <submittedName>
        <fullName evidence="1">Uncharacterized protein</fullName>
    </submittedName>
</protein>
<gene>
    <name evidence="1" type="ORF">F2Q70_00036736</name>
</gene>
<dbReference type="EMBL" id="QGKY02000246">
    <property type="protein sequence ID" value="KAF2584649.1"/>
    <property type="molecule type" value="Genomic_DNA"/>
</dbReference>
<evidence type="ECO:0000313" key="1">
    <source>
        <dbReference type="EMBL" id="KAF2584649.1"/>
    </source>
</evidence>
<proteinExistence type="predicted"/>
<comment type="caution">
    <text evidence="1">The sequence shown here is derived from an EMBL/GenBank/DDBJ whole genome shotgun (WGS) entry which is preliminary data.</text>
</comment>
<sequence>MVEQLIQLIFHSRSILRPPRTSKLFDRSISPKTRPPQRYSTILSLFFFNVLLHPRFEIGLAAVHGSDVTTPLGTSKHPRPQNVEPSPERVLQRRNAIARVVTSSAAARWNGIAKLLCRRRDAISRCVDRFNPV</sequence>
<accession>A0A8S9JSC7</accession>